<comment type="similarity">
    <text evidence="1">Belongs to the 'phage' integrase family.</text>
</comment>
<dbReference type="SUPFAM" id="SSF56349">
    <property type="entry name" value="DNA breaking-rejoining enzymes"/>
    <property type="match status" value="1"/>
</dbReference>
<dbReference type="GO" id="GO:0006310">
    <property type="term" value="P:DNA recombination"/>
    <property type="evidence" value="ECO:0007669"/>
    <property type="project" value="UniProtKB-KW"/>
</dbReference>
<dbReference type="InterPro" id="IPR011010">
    <property type="entry name" value="DNA_brk_join_enz"/>
</dbReference>
<protein>
    <submittedName>
        <fullName evidence="6">Site-specific recombinase xerd</fullName>
    </submittedName>
</protein>
<dbReference type="EMBL" id="LNQE01000455">
    <property type="protein sequence ID" value="KUG26490.1"/>
    <property type="molecule type" value="Genomic_DNA"/>
</dbReference>
<dbReference type="PROSITE" id="PS51900">
    <property type="entry name" value="CB"/>
    <property type="match status" value="1"/>
</dbReference>
<dbReference type="PANTHER" id="PTHR30349">
    <property type="entry name" value="PHAGE INTEGRASE-RELATED"/>
    <property type="match status" value="1"/>
</dbReference>
<dbReference type="InterPro" id="IPR044068">
    <property type="entry name" value="CB"/>
</dbReference>
<dbReference type="InterPro" id="IPR002104">
    <property type="entry name" value="Integrase_catalytic"/>
</dbReference>
<dbReference type="AlphaFoldDB" id="A0A0W8G008"/>
<dbReference type="Pfam" id="PF13102">
    <property type="entry name" value="Phage_int_SAM_5"/>
    <property type="match status" value="1"/>
</dbReference>
<organism evidence="6">
    <name type="scientific">hydrocarbon metagenome</name>
    <dbReference type="NCBI Taxonomy" id="938273"/>
    <lineage>
        <taxon>unclassified sequences</taxon>
        <taxon>metagenomes</taxon>
        <taxon>ecological metagenomes</taxon>
    </lineage>
</organism>
<keyword evidence="2" id="KW-0238">DNA-binding</keyword>
<accession>A0A0W8G008</accession>
<sequence>MFLVKNSKSPFYQVVYFVNGKRTTTSTKEKDKPKAERFLKTFKPEEQQEIQQPSELTRATEITLLQFKEEYTTHIEPTISAAYLRSIKLSFSQFEEFLGNVQLIEIDLRTVDRFITSTFSRTKRGAHLYYRTLKAAFTKAVAWEYIKENPFKKIKLPRIAKNKPVFISPEEVKIIVSKTKEPFLKDIFLVAFYTGMRLGELVNMKWNWYDQSQATINTKCSEEFITKGKKERSIPANLTVQNILQKRIAAKNGNSFVFTNDKRFKLNEDFVSKKFKQAVRDAVLSDEIHFHTLRHSFASVLVQKGVSLYVVKELLGHENIATTQIYSHLQRENLSKAIALL</sequence>
<evidence type="ECO:0000259" key="5">
    <source>
        <dbReference type="PROSITE" id="PS51900"/>
    </source>
</evidence>
<name>A0A0W8G008_9ZZZZ</name>
<evidence type="ECO:0000256" key="1">
    <source>
        <dbReference type="ARBA" id="ARBA00008857"/>
    </source>
</evidence>
<dbReference type="GO" id="GO:0015074">
    <property type="term" value="P:DNA integration"/>
    <property type="evidence" value="ECO:0007669"/>
    <property type="project" value="InterPro"/>
</dbReference>
<reference evidence="6" key="1">
    <citation type="journal article" date="2015" name="Proc. Natl. Acad. Sci. U.S.A.">
        <title>Networks of energetic and metabolic interactions define dynamics in microbial communities.</title>
        <authorList>
            <person name="Embree M."/>
            <person name="Liu J.K."/>
            <person name="Al-Bassam M.M."/>
            <person name="Zengler K."/>
        </authorList>
    </citation>
    <scope>NUCLEOTIDE SEQUENCE</scope>
</reference>
<dbReference type="InterPro" id="IPR013762">
    <property type="entry name" value="Integrase-like_cat_sf"/>
</dbReference>
<dbReference type="PANTHER" id="PTHR30349:SF64">
    <property type="entry name" value="PROPHAGE INTEGRASE INTD-RELATED"/>
    <property type="match status" value="1"/>
</dbReference>
<comment type="caution">
    <text evidence="6">The sequence shown here is derived from an EMBL/GenBank/DDBJ whole genome shotgun (WGS) entry which is preliminary data.</text>
</comment>
<keyword evidence="3" id="KW-0233">DNA recombination</keyword>
<evidence type="ECO:0000313" key="6">
    <source>
        <dbReference type="EMBL" id="KUG26490.1"/>
    </source>
</evidence>
<dbReference type="InterPro" id="IPR025269">
    <property type="entry name" value="SAM-like_dom"/>
</dbReference>
<dbReference type="GO" id="GO:0003677">
    <property type="term" value="F:DNA binding"/>
    <property type="evidence" value="ECO:0007669"/>
    <property type="project" value="UniProtKB-KW"/>
</dbReference>
<dbReference type="InterPro" id="IPR010998">
    <property type="entry name" value="Integrase_recombinase_N"/>
</dbReference>
<dbReference type="PROSITE" id="PS51898">
    <property type="entry name" value="TYR_RECOMBINASE"/>
    <property type="match status" value="1"/>
</dbReference>
<proteinExistence type="inferred from homology"/>
<dbReference type="Pfam" id="PF00589">
    <property type="entry name" value="Phage_integrase"/>
    <property type="match status" value="1"/>
</dbReference>
<dbReference type="Gene3D" id="1.10.443.10">
    <property type="entry name" value="Intergrase catalytic core"/>
    <property type="match status" value="1"/>
</dbReference>
<feature type="domain" description="Core-binding (CB)" evidence="5">
    <location>
        <begin position="62"/>
        <end position="141"/>
    </location>
</feature>
<evidence type="ECO:0000259" key="4">
    <source>
        <dbReference type="PROSITE" id="PS51898"/>
    </source>
</evidence>
<evidence type="ECO:0000256" key="2">
    <source>
        <dbReference type="ARBA" id="ARBA00023125"/>
    </source>
</evidence>
<gene>
    <name evidence="6" type="ORF">ASZ90_003668</name>
</gene>
<feature type="domain" description="Tyr recombinase" evidence="4">
    <location>
        <begin position="162"/>
        <end position="339"/>
    </location>
</feature>
<dbReference type="InterPro" id="IPR050090">
    <property type="entry name" value="Tyrosine_recombinase_XerCD"/>
</dbReference>
<evidence type="ECO:0000256" key="3">
    <source>
        <dbReference type="ARBA" id="ARBA00023172"/>
    </source>
</evidence>
<dbReference type="CDD" id="cd00796">
    <property type="entry name" value="INT_Rci_Hp1_C"/>
    <property type="match status" value="1"/>
</dbReference>
<dbReference type="Gene3D" id="1.10.150.130">
    <property type="match status" value="1"/>
</dbReference>